<reference evidence="6 7" key="1">
    <citation type="submission" date="2017-11" db="EMBL/GenBank/DDBJ databases">
        <title>Draft Genome Sequence of Lactobacillus curieae NBRC 111893 isolated from Koso, a Japanese sugar-Vegetable Fermented Beverage.</title>
        <authorList>
            <person name="Chiou T.Y."/>
            <person name="Oshima K."/>
            <person name="Suda W."/>
            <person name="Hattori M."/>
            <person name="Takahashi T."/>
        </authorList>
    </citation>
    <scope>NUCLEOTIDE SEQUENCE [LARGE SCALE GENOMIC DNA]</scope>
    <source>
        <strain evidence="6 7">NBRC111893</strain>
    </source>
</reference>
<gene>
    <name evidence="6" type="ORF">NBRC111893_1643</name>
</gene>
<dbReference type="OrthoDB" id="9769319at2"/>
<keyword evidence="4" id="KW-0574">Periplasm</keyword>
<dbReference type="STRING" id="1138822.PL11_005330"/>
<comment type="caution">
    <text evidence="6">The sequence shown here is derived from an EMBL/GenBank/DDBJ whole genome shotgun (WGS) entry which is preliminary data.</text>
</comment>
<organism evidence="6 7">
    <name type="scientific">Lentilactobacillus kosonis</name>
    <dbReference type="NCBI Taxonomy" id="2810561"/>
    <lineage>
        <taxon>Bacteria</taxon>
        <taxon>Bacillati</taxon>
        <taxon>Bacillota</taxon>
        <taxon>Bacilli</taxon>
        <taxon>Lactobacillales</taxon>
        <taxon>Lactobacillaceae</taxon>
        <taxon>Lentilactobacillus</taxon>
    </lineage>
</organism>
<keyword evidence="7" id="KW-1185">Reference proteome</keyword>
<dbReference type="EMBL" id="BEXA01000003">
    <property type="protein sequence ID" value="GAY73497.1"/>
    <property type="molecule type" value="Genomic_DNA"/>
</dbReference>
<sequence>MKRLLIVMTGILLICLGLAYGSNELQKSSGDTGNKVLNLYNWGDYIDPALITKFQKETGYHVNVETFDSNEAMYTKVQQGGTNYDITVPSDYMVGKMKQSHLLLPLDKSKLTGLNNYGAAYLNKSFDPDNKYSLPYFWGTLGIIYNDQYIKPGSIKHWSQLWNQKYRNQIMLIDSARDIMGMALISQGHSVNTTNSQELQAAKNQLIKLSPNVKAIVADEIKMYMADGEAPLAVDWSGEAAEMMSQNSHLHYVVPTEGSNMWFDNLVIPKTAKHFTAIYKFLNFMSKPENAAQNAEYIGYSTPNNAAFRLLPKAIQDDQQFYPKPSVLSHLQVYQNLSQQKVEQYNDLYLEFKMHH</sequence>
<dbReference type="InterPro" id="IPR001188">
    <property type="entry name" value="Sperm_putr-bd"/>
</dbReference>
<dbReference type="Pfam" id="PF13416">
    <property type="entry name" value="SBP_bac_8"/>
    <property type="match status" value="1"/>
</dbReference>
<dbReference type="SUPFAM" id="SSF53850">
    <property type="entry name" value="Periplasmic binding protein-like II"/>
    <property type="match status" value="1"/>
</dbReference>
<evidence type="ECO:0000256" key="3">
    <source>
        <dbReference type="ARBA" id="ARBA00022729"/>
    </source>
</evidence>
<dbReference type="PIRSF" id="PIRSF019574">
    <property type="entry name" value="Periplasmic_polyamine_BP"/>
    <property type="match status" value="1"/>
</dbReference>
<evidence type="ECO:0000256" key="5">
    <source>
        <dbReference type="PIRSR" id="PIRSR019574-1"/>
    </source>
</evidence>
<dbReference type="PRINTS" id="PR00909">
    <property type="entry name" value="SPERMDNBNDNG"/>
</dbReference>
<dbReference type="PANTHER" id="PTHR30222:SF17">
    <property type="entry name" value="SPERMIDINE_PUTRESCINE-BINDING PERIPLASMIC PROTEIN"/>
    <property type="match status" value="1"/>
</dbReference>
<dbReference type="CDD" id="cd13663">
    <property type="entry name" value="PBP2_PotD_PotF_like_2"/>
    <property type="match status" value="1"/>
</dbReference>
<dbReference type="GO" id="GO:0042597">
    <property type="term" value="C:periplasmic space"/>
    <property type="evidence" value="ECO:0007669"/>
    <property type="project" value="UniProtKB-SubCell"/>
</dbReference>
<dbReference type="InterPro" id="IPR006059">
    <property type="entry name" value="SBP"/>
</dbReference>
<evidence type="ECO:0000256" key="4">
    <source>
        <dbReference type="ARBA" id="ARBA00022764"/>
    </source>
</evidence>
<feature type="binding site" evidence="5">
    <location>
        <position position="92"/>
    </location>
    <ligand>
        <name>spermidine</name>
        <dbReference type="ChEBI" id="CHEBI:57834"/>
    </ligand>
</feature>
<evidence type="ECO:0000313" key="7">
    <source>
        <dbReference type="Proteomes" id="UP000286974"/>
    </source>
</evidence>
<accession>A0A401FMD3</accession>
<dbReference type="Proteomes" id="UP000286974">
    <property type="component" value="Unassembled WGS sequence"/>
</dbReference>
<keyword evidence="3" id="KW-0732">Signal</keyword>
<protein>
    <submittedName>
        <fullName evidence="6">ABC transporter, periplasmic spermidine putrescine-binding protein PotD</fullName>
    </submittedName>
</protein>
<comment type="subcellular location">
    <subcellularLocation>
        <location evidence="1">Periplasm</location>
    </subcellularLocation>
</comment>
<dbReference type="Gene3D" id="3.40.190.10">
    <property type="entry name" value="Periplasmic binding protein-like II"/>
    <property type="match status" value="2"/>
</dbReference>
<dbReference type="RefSeq" id="WP_125008456.1">
    <property type="nucleotide sequence ID" value="NZ_BEXA01000003.1"/>
</dbReference>
<proteinExistence type="predicted"/>
<dbReference type="PANTHER" id="PTHR30222">
    <property type="entry name" value="SPERMIDINE/PUTRESCINE-BINDING PERIPLASMIC PROTEIN"/>
    <property type="match status" value="1"/>
</dbReference>
<evidence type="ECO:0000256" key="2">
    <source>
        <dbReference type="ARBA" id="ARBA00022448"/>
    </source>
</evidence>
<evidence type="ECO:0000313" key="6">
    <source>
        <dbReference type="EMBL" id="GAY73497.1"/>
    </source>
</evidence>
<dbReference type="GO" id="GO:0019808">
    <property type="term" value="F:polyamine binding"/>
    <property type="evidence" value="ECO:0007669"/>
    <property type="project" value="InterPro"/>
</dbReference>
<name>A0A401FMD3_9LACO</name>
<dbReference type="AlphaFoldDB" id="A0A401FMD3"/>
<keyword evidence="2" id="KW-0813">Transport</keyword>
<dbReference type="GO" id="GO:0015846">
    <property type="term" value="P:polyamine transport"/>
    <property type="evidence" value="ECO:0007669"/>
    <property type="project" value="InterPro"/>
</dbReference>
<evidence type="ECO:0000256" key="1">
    <source>
        <dbReference type="ARBA" id="ARBA00004418"/>
    </source>
</evidence>